<dbReference type="InterPro" id="IPR010998">
    <property type="entry name" value="Integrase_recombinase_N"/>
</dbReference>
<comment type="caution">
    <text evidence="8">The sequence shown here is derived from an EMBL/GenBank/DDBJ whole genome shotgun (WGS) entry which is preliminary data.</text>
</comment>
<keyword evidence="9" id="KW-1185">Reference proteome</keyword>
<comment type="similarity">
    <text evidence="1">Belongs to the 'phage' integrase family.</text>
</comment>
<dbReference type="InterPro" id="IPR004107">
    <property type="entry name" value="Integrase_SAM-like_N"/>
</dbReference>
<name>A0ABV5BUY4_9BACL</name>
<dbReference type="EMBL" id="JBHIRY010000001">
    <property type="protein sequence ID" value="MFB5759084.1"/>
    <property type="molecule type" value="Genomic_DNA"/>
</dbReference>
<evidence type="ECO:0000313" key="9">
    <source>
        <dbReference type="Proteomes" id="UP001580430"/>
    </source>
</evidence>
<proteinExistence type="inferred from homology"/>
<dbReference type="SUPFAM" id="SSF56349">
    <property type="entry name" value="DNA breaking-rejoining enzymes"/>
    <property type="match status" value="1"/>
</dbReference>
<evidence type="ECO:0000256" key="5">
    <source>
        <dbReference type="PROSITE-ProRule" id="PRU01248"/>
    </source>
</evidence>
<sequence length="346" mass="39715">MMNNVVAINQNGANVYEDIMTFLAQHRMASVNTNLKYERNIRDFFMYIRNKEIENLSDEDLNIRNADVVKYQAYLQQIGLSNNTINSYLAAISSLYDFLEVNEYPLKAKTVKVKQLPDDSKSYGKLSMHEAETMAQLAKEQVKGQEKSALIRLAYTTSFRKSELLSLEWDDIVYNAEQNVYIVTVIGKGQKKHSKPISVDMHNELLKIKEQAYYTRYNDNKIFHLSKTTVQDMIEALKQQLNISEQRNVAFHSLRNVLANYIKETEGDIFKIKQQLGHSVLNTSMKYIDENNDNYAEYAGIQIENKIDDSIFDELSHEELLGLVKGMGNGVGLQLKVAAKKIVEGR</sequence>
<evidence type="ECO:0000313" key="8">
    <source>
        <dbReference type="EMBL" id="MFB5759084.1"/>
    </source>
</evidence>
<accession>A0ABV5BUY4</accession>
<dbReference type="Gene3D" id="1.10.443.10">
    <property type="entry name" value="Intergrase catalytic core"/>
    <property type="match status" value="1"/>
</dbReference>
<reference evidence="8 9" key="1">
    <citation type="submission" date="2024-09" db="EMBL/GenBank/DDBJ databases">
        <title>Paenibacillus zeirhizospherea sp. nov., isolated from surface of the maize (Zea mays) roots in a horticulture field, Hungary.</title>
        <authorList>
            <person name="Marton D."/>
            <person name="Farkas M."/>
            <person name="Bedics A."/>
            <person name="Toth E."/>
            <person name="Tancsics A."/>
            <person name="Boka K."/>
            <person name="Marati G."/>
            <person name="Kriszt B."/>
            <person name="Cserhati M."/>
        </authorList>
    </citation>
    <scope>NUCLEOTIDE SEQUENCE [LARGE SCALE GENOMIC DNA]</scope>
    <source>
        <strain evidence="8 9">JCM 18446</strain>
    </source>
</reference>
<gene>
    <name evidence="8" type="ORF">ACE5LO_01625</name>
</gene>
<evidence type="ECO:0000256" key="2">
    <source>
        <dbReference type="ARBA" id="ARBA00022908"/>
    </source>
</evidence>
<evidence type="ECO:0000259" key="6">
    <source>
        <dbReference type="PROSITE" id="PS51898"/>
    </source>
</evidence>
<dbReference type="PROSITE" id="PS51900">
    <property type="entry name" value="CB"/>
    <property type="match status" value="1"/>
</dbReference>
<evidence type="ECO:0000256" key="1">
    <source>
        <dbReference type="ARBA" id="ARBA00008857"/>
    </source>
</evidence>
<dbReference type="InterPro" id="IPR013762">
    <property type="entry name" value="Integrase-like_cat_sf"/>
</dbReference>
<keyword evidence="3 5" id="KW-0238">DNA-binding</keyword>
<dbReference type="Pfam" id="PF00589">
    <property type="entry name" value="Phage_integrase"/>
    <property type="match status" value="1"/>
</dbReference>
<evidence type="ECO:0000259" key="7">
    <source>
        <dbReference type="PROSITE" id="PS51900"/>
    </source>
</evidence>
<dbReference type="PANTHER" id="PTHR30349:SF64">
    <property type="entry name" value="PROPHAGE INTEGRASE INTD-RELATED"/>
    <property type="match status" value="1"/>
</dbReference>
<dbReference type="CDD" id="cd00397">
    <property type="entry name" value="DNA_BRE_C"/>
    <property type="match status" value="1"/>
</dbReference>
<dbReference type="Proteomes" id="UP001580430">
    <property type="component" value="Unassembled WGS sequence"/>
</dbReference>
<organism evidence="8 9">
    <name type="scientific">Paenibacillus medicaginis</name>
    <dbReference type="NCBI Taxonomy" id="1470560"/>
    <lineage>
        <taxon>Bacteria</taxon>
        <taxon>Bacillati</taxon>
        <taxon>Bacillota</taxon>
        <taxon>Bacilli</taxon>
        <taxon>Bacillales</taxon>
        <taxon>Paenibacillaceae</taxon>
        <taxon>Paenibacillus</taxon>
    </lineage>
</organism>
<keyword evidence="4" id="KW-0233">DNA recombination</keyword>
<dbReference type="Pfam" id="PF02899">
    <property type="entry name" value="Phage_int_SAM_1"/>
    <property type="match status" value="1"/>
</dbReference>
<dbReference type="InterPro" id="IPR011010">
    <property type="entry name" value="DNA_brk_join_enz"/>
</dbReference>
<dbReference type="PROSITE" id="PS51898">
    <property type="entry name" value="TYR_RECOMBINASE"/>
    <property type="match status" value="1"/>
</dbReference>
<evidence type="ECO:0000256" key="4">
    <source>
        <dbReference type="ARBA" id="ARBA00023172"/>
    </source>
</evidence>
<evidence type="ECO:0000256" key="3">
    <source>
        <dbReference type="ARBA" id="ARBA00023125"/>
    </source>
</evidence>
<protein>
    <submittedName>
        <fullName evidence="8">Tyrosine-type recombinase/integrase</fullName>
    </submittedName>
</protein>
<dbReference type="PANTHER" id="PTHR30349">
    <property type="entry name" value="PHAGE INTEGRASE-RELATED"/>
    <property type="match status" value="1"/>
</dbReference>
<feature type="domain" description="Core-binding (CB)" evidence="7">
    <location>
        <begin position="13"/>
        <end position="100"/>
    </location>
</feature>
<keyword evidence="2" id="KW-0229">DNA integration</keyword>
<feature type="domain" description="Tyr recombinase" evidence="6">
    <location>
        <begin position="121"/>
        <end position="300"/>
    </location>
</feature>
<dbReference type="InterPro" id="IPR050090">
    <property type="entry name" value="Tyrosine_recombinase_XerCD"/>
</dbReference>
<dbReference type="InterPro" id="IPR002104">
    <property type="entry name" value="Integrase_catalytic"/>
</dbReference>
<dbReference type="Gene3D" id="1.10.150.130">
    <property type="match status" value="1"/>
</dbReference>
<dbReference type="InterPro" id="IPR044068">
    <property type="entry name" value="CB"/>
</dbReference>